<dbReference type="KEGG" id="vg:40236074"/>
<protein>
    <submittedName>
        <fullName evidence="1">Uncharacterized protein</fullName>
    </submittedName>
</protein>
<organism evidence="1">
    <name type="scientific">Sulfolobus ellipsoid virus 1</name>
    <dbReference type="NCBI Taxonomy" id="2056194"/>
    <lineage>
        <taxon>Viruses</taxon>
        <taxon>Viruses incertae sedis</taxon>
        <taxon>Ovaliviridae</taxon>
        <taxon>Alphaovalivirus</taxon>
        <taxon>Alphaovalivirus fumarolicaense</taxon>
    </lineage>
</organism>
<keyword evidence="2" id="KW-1185">Reference proteome</keyword>
<dbReference type="GeneID" id="40236074"/>
<evidence type="ECO:0000313" key="2">
    <source>
        <dbReference type="Proteomes" id="UP000242614"/>
    </source>
</evidence>
<proteinExistence type="predicted"/>
<name>A0A2H4RBQ3_9VIRU</name>
<dbReference type="RefSeq" id="YP_009639285.1">
    <property type="nucleotide sequence ID" value="NC_042347.1"/>
</dbReference>
<dbReference type="EMBL" id="MF144115">
    <property type="protein sequence ID" value="ATY46497.1"/>
    <property type="molecule type" value="Genomic_DNA"/>
</dbReference>
<reference evidence="1" key="1">
    <citation type="journal article" date="2018" name="J. Virol.">
        <title>A novel Sulfolobus virus with an exceptional capsid architecture.</title>
        <authorList>
            <person name="Wang H."/>
            <person name="Guo Z."/>
            <person name="Feng H."/>
            <person name="Chen Y."/>
            <person name="Hernandez W."/>
            <person name="Dai X."/>
            <person name="Zhang Z."/>
            <person name="Zheng X."/>
            <person name="Lopez M.M."/>
            <person name="Fu Y."/>
            <person name="Zhang C."/>
            <person name="Zhu P."/>
            <person name="Huang L."/>
        </authorList>
    </citation>
    <scope>NUCLEOTIDE SEQUENCE [LARGE SCALE GENOMIC DNA]</scope>
    <source>
        <strain evidence="1">CR_L</strain>
    </source>
</reference>
<sequence>MPKANRYAGLLTISLKKLLIELPIFDRLTLIKIRLISRVIKFHSKNNLCERI</sequence>
<accession>A0A2H4RBQ3</accession>
<dbReference type="Proteomes" id="UP000242614">
    <property type="component" value="Segment"/>
</dbReference>
<evidence type="ECO:0000313" key="1">
    <source>
        <dbReference type="EMBL" id="ATY46497.1"/>
    </source>
</evidence>